<evidence type="ECO:0000256" key="1">
    <source>
        <dbReference type="SAM" id="MobiDB-lite"/>
    </source>
</evidence>
<dbReference type="AlphaFoldDB" id="A0A5P1FPP1"/>
<dbReference type="EMBL" id="CM007382">
    <property type="protein sequence ID" value="ONK78661.1"/>
    <property type="molecule type" value="Genomic_DNA"/>
</dbReference>
<reference evidence="4" key="1">
    <citation type="journal article" date="2017" name="Nat. Commun.">
        <title>The asparagus genome sheds light on the origin and evolution of a young Y chromosome.</title>
        <authorList>
            <person name="Harkess A."/>
            <person name="Zhou J."/>
            <person name="Xu C."/>
            <person name="Bowers J.E."/>
            <person name="Van der Hulst R."/>
            <person name="Ayyampalayam S."/>
            <person name="Mercati F."/>
            <person name="Riccardi P."/>
            <person name="McKain M.R."/>
            <person name="Kakrana A."/>
            <person name="Tang H."/>
            <person name="Ray J."/>
            <person name="Groenendijk J."/>
            <person name="Arikit S."/>
            <person name="Mathioni S.M."/>
            <person name="Nakano M."/>
            <person name="Shan H."/>
            <person name="Telgmann-Rauber A."/>
            <person name="Kanno A."/>
            <person name="Yue Z."/>
            <person name="Chen H."/>
            <person name="Li W."/>
            <person name="Chen Y."/>
            <person name="Xu X."/>
            <person name="Zhang Y."/>
            <person name="Luo S."/>
            <person name="Chen H."/>
            <person name="Gao J."/>
            <person name="Mao Z."/>
            <person name="Pires J.C."/>
            <person name="Luo M."/>
            <person name="Kudrna D."/>
            <person name="Wing R.A."/>
            <person name="Meyers B.C."/>
            <person name="Yi K."/>
            <person name="Kong H."/>
            <person name="Lavrijsen P."/>
            <person name="Sunseri F."/>
            <person name="Falavigna A."/>
            <person name="Ye Y."/>
            <person name="Leebens-Mack J.H."/>
            <person name="Chen G."/>
        </authorList>
    </citation>
    <scope>NUCLEOTIDE SEQUENCE [LARGE SCALE GENOMIC DNA]</scope>
    <source>
        <strain evidence="4">cv. DH0086</strain>
    </source>
</reference>
<organism evidence="3 4">
    <name type="scientific">Asparagus officinalis</name>
    <name type="common">Garden asparagus</name>
    <dbReference type="NCBI Taxonomy" id="4686"/>
    <lineage>
        <taxon>Eukaryota</taxon>
        <taxon>Viridiplantae</taxon>
        <taxon>Streptophyta</taxon>
        <taxon>Embryophyta</taxon>
        <taxon>Tracheophyta</taxon>
        <taxon>Spermatophyta</taxon>
        <taxon>Magnoliopsida</taxon>
        <taxon>Liliopsida</taxon>
        <taxon>Asparagales</taxon>
        <taxon>Asparagaceae</taxon>
        <taxon>Asparagoideae</taxon>
        <taxon>Asparagus</taxon>
    </lineage>
</organism>
<proteinExistence type="predicted"/>
<feature type="region of interest" description="Disordered" evidence="1">
    <location>
        <begin position="176"/>
        <end position="214"/>
    </location>
</feature>
<keyword evidence="4" id="KW-1185">Reference proteome</keyword>
<dbReference type="InterPro" id="IPR027417">
    <property type="entry name" value="P-loop_NTPase"/>
</dbReference>
<dbReference type="Proteomes" id="UP000243459">
    <property type="component" value="Chromosome 2"/>
</dbReference>
<accession>A0A5P1FPP1</accession>
<feature type="compositionally biased region" description="Basic residues" evidence="1">
    <location>
        <begin position="183"/>
        <end position="193"/>
    </location>
</feature>
<evidence type="ECO:0000259" key="2">
    <source>
        <dbReference type="Pfam" id="PF11886"/>
    </source>
</evidence>
<dbReference type="InterPro" id="IPR024283">
    <property type="entry name" value="TOC159_MAD"/>
</dbReference>
<evidence type="ECO:0000313" key="3">
    <source>
        <dbReference type="EMBL" id="ONK78661.1"/>
    </source>
</evidence>
<feature type="domain" description="Translocase of chloroplast 159/132 membrane anchor" evidence="2">
    <location>
        <begin position="208"/>
        <end position="313"/>
    </location>
</feature>
<feature type="compositionally biased region" description="Basic and acidic residues" evidence="1">
    <location>
        <begin position="194"/>
        <end position="204"/>
    </location>
</feature>
<sequence>MKKHMKKCLPDVVLYIDRFDTHARGFNDLPLLKSITSTFGASIWSKVIIVLTHASSTPAEGVSFEASIDQRSHIVQELIWNAHGDIKLKNPVILVENHPSYRRNMEAQRTKLLLSCYSSKILSEAKSLHKVQGSSVHKFFNFFLSSLHESKPHTKLTSDIYGVDNSDAYSDEFLEQEDQYSKQKQKKQSKKQIKRLEEIKKGEENSQDLAFPPPFDSDDTVDLHRSLEPSSGHHTGFLWDTRVYDHYYGFDGVSLKIPGAIYVKLKKDKKDWRMNLESSVLTRHKKNGSLLANFDTQIIDNQMAYGGNVEVKLSKMAVRVGMNNQRRGRIRVRTSSWEPLEMVIMGLVLIDMYIFRRQWPGECSSS</sequence>
<dbReference type="Gene3D" id="3.40.50.300">
    <property type="entry name" value="P-loop containing nucleotide triphosphate hydrolases"/>
    <property type="match status" value="1"/>
</dbReference>
<dbReference type="Gramene" id="ONK78661">
    <property type="protein sequence ID" value="ONK78661"/>
    <property type="gene ID" value="A4U43_C02F21130"/>
</dbReference>
<evidence type="ECO:0000313" key="4">
    <source>
        <dbReference type="Proteomes" id="UP000243459"/>
    </source>
</evidence>
<protein>
    <recommendedName>
        <fullName evidence="2">Translocase of chloroplast 159/132 membrane anchor domain-containing protein</fullName>
    </recommendedName>
</protein>
<dbReference type="Pfam" id="PF11886">
    <property type="entry name" value="TOC159_MAD"/>
    <property type="match status" value="1"/>
</dbReference>
<name>A0A5P1FPP1_ASPOF</name>
<gene>
    <name evidence="3" type="ORF">A4U43_C02F21130</name>
</gene>